<protein>
    <submittedName>
        <fullName evidence="1">Uncharacterized protein</fullName>
    </submittedName>
</protein>
<reference evidence="1 2" key="1">
    <citation type="journal article" date="2019" name="Int. J. Syst. Evol. Microbiol.">
        <title>The Global Catalogue of Microorganisms (GCM) 10K type strain sequencing project: providing services to taxonomists for standard genome sequencing and annotation.</title>
        <authorList>
            <consortium name="The Broad Institute Genomics Platform"/>
            <consortium name="The Broad Institute Genome Sequencing Center for Infectious Disease"/>
            <person name="Wu L."/>
            <person name="Ma J."/>
        </authorList>
    </citation>
    <scope>NUCLEOTIDE SEQUENCE [LARGE SCALE GENOMIC DNA]</scope>
    <source>
        <strain evidence="1 2">IBRC-M 10256</strain>
    </source>
</reference>
<dbReference type="AlphaFoldDB" id="A0ABD5NNW5"/>
<organism evidence="1 2">
    <name type="scientific">Halovivax cerinus</name>
    <dbReference type="NCBI Taxonomy" id="1487865"/>
    <lineage>
        <taxon>Archaea</taxon>
        <taxon>Methanobacteriati</taxon>
        <taxon>Methanobacteriota</taxon>
        <taxon>Stenosarchaea group</taxon>
        <taxon>Halobacteria</taxon>
        <taxon>Halobacteriales</taxon>
        <taxon>Natrialbaceae</taxon>
        <taxon>Halovivax</taxon>
    </lineage>
</organism>
<proteinExistence type="predicted"/>
<dbReference type="GeneID" id="73903713"/>
<name>A0ABD5NNW5_9EURY</name>
<evidence type="ECO:0000313" key="2">
    <source>
        <dbReference type="Proteomes" id="UP001595846"/>
    </source>
</evidence>
<dbReference type="RefSeq" id="WP_256531001.1">
    <property type="nucleotide sequence ID" value="NZ_CP101824.1"/>
</dbReference>
<dbReference type="EMBL" id="JBHSAQ010000006">
    <property type="protein sequence ID" value="MFC3958661.1"/>
    <property type="molecule type" value="Genomic_DNA"/>
</dbReference>
<comment type="caution">
    <text evidence="1">The sequence shown here is derived from an EMBL/GenBank/DDBJ whole genome shotgun (WGS) entry which is preliminary data.</text>
</comment>
<accession>A0ABD5NNW5</accession>
<gene>
    <name evidence="1" type="ORF">ACFOUR_09805</name>
</gene>
<evidence type="ECO:0000313" key="1">
    <source>
        <dbReference type="EMBL" id="MFC3958661.1"/>
    </source>
</evidence>
<keyword evidence="2" id="KW-1185">Reference proteome</keyword>
<dbReference type="Proteomes" id="UP001595846">
    <property type="component" value="Unassembled WGS sequence"/>
</dbReference>
<sequence>MPLALRLYDSDGAEIAKVTADPYEFEITHPDAGWDGLRHSLSVKADGVEQLPGESVTVDGVTLPHERFAFHERNPKNHLEYVRENVQYHSDVGSVSLIDE</sequence>